<protein>
    <submittedName>
        <fullName evidence="1">Agglutinin biogenesis protein MshI</fullName>
    </submittedName>
</protein>
<dbReference type="SUPFAM" id="SSF53067">
    <property type="entry name" value="Actin-like ATPase domain"/>
    <property type="match status" value="1"/>
</dbReference>
<evidence type="ECO:0000313" key="2">
    <source>
        <dbReference type="Proteomes" id="UP000471381"/>
    </source>
</evidence>
<keyword evidence="2" id="KW-1185">Reference proteome</keyword>
<accession>A0A6N9TF48</accession>
<gene>
    <name evidence="1" type="ORF">GTQ48_10395</name>
</gene>
<comment type="caution">
    <text evidence="1">The sequence shown here is derived from an EMBL/GenBank/DDBJ whole genome shotgun (WGS) entry which is preliminary data.</text>
</comment>
<dbReference type="Proteomes" id="UP000471381">
    <property type="component" value="Unassembled WGS sequence"/>
</dbReference>
<organism evidence="1 2">
    <name type="scientific">Alteromonas genovensis</name>
    <dbReference type="NCBI Taxonomy" id="471225"/>
    <lineage>
        <taxon>Bacteria</taxon>
        <taxon>Pseudomonadati</taxon>
        <taxon>Pseudomonadota</taxon>
        <taxon>Gammaproteobacteria</taxon>
        <taxon>Alteromonadales</taxon>
        <taxon>Alteromonadaceae</taxon>
        <taxon>Alteromonas/Salinimonas group</taxon>
        <taxon>Alteromonas</taxon>
    </lineage>
</organism>
<dbReference type="RefSeq" id="WP_163106626.1">
    <property type="nucleotide sequence ID" value="NZ_JAAAWO010000006.1"/>
</dbReference>
<sequence length="304" mass="33759">MLTRLFSSATKSHTHLVGMSISASALHVVAIDISGDTPSLHSSTSHALEEGMAIGEQLSKHLASFDKLHCHVAIAIEQDAYQLVQTDKPDVPDEDIRTALPWTISEMVPFDASNMVLDYIDYPAASRGGKKKVNVFVAERAPMADIVAALTKLKAKVLTHIHVKEVLATSMMPDDEYARLLIIQEPDSEPFLLIVRSQVIWLARRLRGFVDKMQGQTDMTRFSDALGLEIQRSMDFYESQLKQPPLKEVLFKTQFDCAPVIEQLKPFQPAAMAPFKTDLLFSDVVHSDNHFALASALDLLGECQ</sequence>
<dbReference type="Gene3D" id="3.30.420.380">
    <property type="match status" value="1"/>
</dbReference>
<dbReference type="InterPro" id="IPR043129">
    <property type="entry name" value="ATPase_NBD"/>
</dbReference>
<name>A0A6N9TF48_9ALTE</name>
<reference evidence="1 2" key="1">
    <citation type="submission" date="2020-01" db="EMBL/GenBank/DDBJ databases">
        <title>Genomes of bacteria type strains.</title>
        <authorList>
            <person name="Chen J."/>
            <person name="Zhu S."/>
            <person name="Yang J."/>
        </authorList>
    </citation>
    <scope>NUCLEOTIDE SEQUENCE [LARGE SCALE GENOMIC DNA]</scope>
    <source>
        <strain evidence="1 2">LMG 24078</strain>
    </source>
</reference>
<dbReference type="EMBL" id="JAAAWO010000006">
    <property type="protein sequence ID" value="NDW15927.1"/>
    <property type="molecule type" value="Genomic_DNA"/>
</dbReference>
<evidence type="ECO:0000313" key="1">
    <source>
        <dbReference type="EMBL" id="NDW15927.1"/>
    </source>
</evidence>
<dbReference type="AlphaFoldDB" id="A0A6N9TF48"/>
<proteinExistence type="predicted"/>